<dbReference type="AlphaFoldDB" id="A0A090G3R1"/>
<reference evidence="1 2" key="1">
    <citation type="submission" date="2014-08" db="EMBL/GenBank/DDBJ databases">
        <authorList>
            <person name="Moulin Lionel"/>
        </authorList>
    </citation>
    <scope>NUCLEOTIDE SEQUENCE [LARGE SCALE GENOMIC DNA]</scope>
</reference>
<dbReference type="EMBL" id="CCNE01000005">
    <property type="protein sequence ID" value="CDX51565.1"/>
    <property type="molecule type" value="Genomic_DNA"/>
</dbReference>
<evidence type="ECO:0000313" key="1">
    <source>
        <dbReference type="EMBL" id="CDX51565.1"/>
    </source>
</evidence>
<name>A0A090G3R1_MESPL</name>
<sequence length="395" mass="42649">MGAIEKARGEDLPAPLRYLLVERPGSPILRFRADLGVGHLRRHYEDGSVQDLSAQGLTMGIGKGRVPRYLLIYASPVQIPWAVQYALNMSCCVGRLDLEGDELANYVEALVHGFDEVDARAPLVWSVDHGAPDITWLMARAIGRKLFDSYAVDNDLQRRMWLGGADATSARLTLAIDEHRPALIVTTCHGLTGPLNDPDGLRARLGSLVDTDHIPLSSNAVGLNAAAGAIWYAHACCSAGSDAETRYAGLLPADGELATMLSGIAAAAGATIAPLPRALLGRKRPIRAFVGHVEPTFDWTLRDPQNGQVVTHALVTCLWNEIYRSGIRTPIGLALSRVYREAGSFLGGWRTAMENVNKAVPHARDWALYCQLVAMDRQALVILGDPTVALPPFAG</sequence>
<proteinExistence type="predicted"/>
<dbReference type="Proteomes" id="UP000046122">
    <property type="component" value="Unassembled WGS sequence"/>
</dbReference>
<organism evidence="1 2">
    <name type="scientific">Mesorhizobium plurifarium</name>
    <dbReference type="NCBI Taxonomy" id="69974"/>
    <lineage>
        <taxon>Bacteria</taxon>
        <taxon>Pseudomonadati</taxon>
        <taxon>Pseudomonadota</taxon>
        <taxon>Alphaproteobacteria</taxon>
        <taxon>Hyphomicrobiales</taxon>
        <taxon>Phyllobacteriaceae</taxon>
        <taxon>Mesorhizobium</taxon>
    </lineage>
</organism>
<evidence type="ECO:0000313" key="2">
    <source>
        <dbReference type="Proteomes" id="UP000046122"/>
    </source>
</evidence>
<protein>
    <submittedName>
        <fullName evidence="1">Uncharacterized protein</fullName>
    </submittedName>
</protein>
<accession>A0A090G3R1</accession>
<gene>
    <name evidence="1" type="ORF">MPL3365_130531</name>
</gene>